<protein>
    <submittedName>
        <fullName evidence="2">Uncharacterized protein</fullName>
    </submittedName>
</protein>
<organism evidence="2 3">
    <name type="scientific">Streptomyces thermoalcalitolerans</name>
    <dbReference type="NCBI Taxonomy" id="65605"/>
    <lineage>
        <taxon>Bacteria</taxon>
        <taxon>Bacillati</taxon>
        <taxon>Actinomycetota</taxon>
        <taxon>Actinomycetes</taxon>
        <taxon>Kitasatosporales</taxon>
        <taxon>Streptomycetaceae</taxon>
        <taxon>Streptomyces</taxon>
    </lineage>
</organism>
<dbReference type="Proteomes" id="UP001501005">
    <property type="component" value="Unassembled WGS sequence"/>
</dbReference>
<dbReference type="EMBL" id="BAAAHG010000070">
    <property type="protein sequence ID" value="GAA0930368.1"/>
    <property type="molecule type" value="Genomic_DNA"/>
</dbReference>
<keyword evidence="3" id="KW-1185">Reference proteome</keyword>
<feature type="region of interest" description="Disordered" evidence="1">
    <location>
        <begin position="56"/>
        <end position="178"/>
    </location>
</feature>
<name>A0ABN1PNP5_9ACTN</name>
<feature type="compositionally biased region" description="Low complexity" evidence="1">
    <location>
        <begin position="157"/>
        <end position="166"/>
    </location>
</feature>
<reference evidence="2 3" key="1">
    <citation type="journal article" date="2019" name="Int. J. Syst. Evol. Microbiol.">
        <title>The Global Catalogue of Microorganisms (GCM) 10K type strain sequencing project: providing services to taxonomists for standard genome sequencing and annotation.</title>
        <authorList>
            <consortium name="The Broad Institute Genomics Platform"/>
            <consortium name="The Broad Institute Genome Sequencing Center for Infectious Disease"/>
            <person name="Wu L."/>
            <person name="Ma J."/>
        </authorList>
    </citation>
    <scope>NUCLEOTIDE SEQUENCE [LARGE SCALE GENOMIC DNA]</scope>
    <source>
        <strain evidence="2 3">JCM 10673</strain>
    </source>
</reference>
<comment type="caution">
    <text evidence="2">The sequence shown here is derived from an EMBL/GenBank/DDBJ whole genome shotgun (WGS) entry which is preliminary data.</text>
</comment>
<proteinExistence type="predicted"/>
<evidence type="ECO:0000313" key="2">
    <source>
        <dbReference type="EMBL" id="GAA0930368.1"/>
    </source>
</evidence>
<evidence type="ECO:0000313" key="3">
    <source>
        <dbReference type="Proteomes" id="UP001501005"/>
    </source>
</evidence>
<sequence length="178" mass="18716">MCLDIAVAVHALVAQALYGGFLVGVHAPVEHVRQGAEIMYYGGGLAELLPAAAPVTTWRPERPSPGGPAGHRGSAPVPPSSARGTRRSGRALPGRVLPGRAVPHHPAPSVSDMPFSRAMPQWTGAAQHAGGLGQASREFPVNKPPECFPEGRRPRPGRLLPRSFGPSAPPPRCHRSPR</sequence>
<accession>A0ABN1PNP5</accession>
<evidence type="ECO:0000256" key="1">
    <source>
        <dbReference type="SAM" id="MobiDB-lite"/>
    </source>
</evidence>
<gene>
    <name evidence="2" type="ORF">GCM10009549_53650</name>
</gene>